<reference evidence="4" key="1">
    <citation type="journal article" date="2015" name="BMC Genomics">
        <title>Genomic and transcriptomic analysis of the endophytic fungus Pestalotiopsis fici reveals its lifestyle and high potential for synthesis of natural products.</title>
        <authorList>
            <person name="Wang X."/>
            <person name="Zhang X."/>
            <person name="Liu L."/>
            <person name="Xiang M."/>
            <person name="Wang W."/>
            <person name="Sun X."/>
            <person name="Che Y."/>
            <person name="Guo L."/>
            <person name="Liu G."/>
            <person name="Guo L."/>
            <person name="Wang C."/>
            <person name="Yin W.B."/>
            <person name="Stadler M."/>
            <person name="Zhang X."/>
            <person name="Liu X."/>
        </authorList>
    </citation>
    <scope>NUCLEOTIDE SEQUENCE [LARGE SCALE GENOMIC DNA]</scope>
    <source>
        <strain evidence="4">W106-1 / CGMCC3.15140</strain>
    </source>
</reference>
<dbReference type="PANTHER" id="PTHR21310:SF13">
    <property type="entry name" value="AMINOGLYCOSIDE PHOSPHOTRANSFERASE DOMAIN-CONTAINING PROTEIN"/>
    <property type="match status" value="1"/>
</dbReference>
<keyword evidence="4" id="KW-1185">Reference proteome</keyword>
<dbReference type="KEGG" id="pfy:PFICI_05299"/>
<evidence type="ECO:0000313" key="3">
    <source>
        <dbReference type="EMBL" id="ETS83423.1"/>
    </source>
</evidence>
<dbReference type="SUPFAM" id="SSF56112">
    <property type="entry name" value="Protein kinase-like (PK-like)"/>
    <property type="match status" value="1"/>
</dbReference>
<feature type="region of interest" description="Disordered" evidence="2">
    <location>
        <begin position="769"/>
        <end position="807"/>
    </location>
</feature>
<dbReference type="Proteomes" id="UP000030651">
    <property type="component" value="Unassembled WGS sequence"/>
</dbReference>
<feature type="region of interest" description="Disordered" evidence="2">
    <location>
        <begin position="115"/>
        <end position="146"/>
    </location>
</feature>
<feature type="compositionally biased region" description="Basic and acidic residues" evidence="2">
    <location>
        <begin position="31"/>
        <end position="45"/>
    </location>
</feature>
<feature type="region of interest" description="Disordered" evidence="2">
    <location>
        <begin position="538"/>
        <end position="571"/>
    </location>
</feature>
<proteinExistence type="predicted"/>
<sequence>MDSVPPTNPVSSDRPVSEDTQMVDIYQDMNHSGKDIKRDSQEDRPWGPSYPAGLGPLSTGPELRSPGPGIKMHPPASPEVADPPMHNSTPPSLQAYVHIVNDNGILDTQNHDKLDSAYSPTQGNDSKDEITTSNFESNSPILPMRPSPSELCRSLHEGDTQMATSDSGSRSFNLQNLHNTLDPMIARDTTIDELFGLEHDDQSQPDGHGADYKYETSQSSATIPIANLVTPQSVAPKSAVTKEAISYPVKYSKIGIRWTICGYDAIAKWERIPSIGSIVSVLKKALGSEEEYQVKHMWNGPYNKFYSVDCGDEGYVMKITMPVCPRTKTESEVATIRWTAANTTLRGLLPEVIAYSSSANNPIGCEWILMKRLEGTPLSSCWRDITLEAKELIMKTLAQYSECVYRSRFKQIGNIYPAPLPGRGRRYQVGKIASMRFFWDRGAEIEPNQGPFSSSKEWFHRRLNLASEHLWLRFPAIQHGPPKERERIWRLIHMSGVKSRLWQLHDRLFPTDQGDDDENGHTISAIGRPVVVNDSRLTVRGGSSIPSEGGEQDNFETHHGHKSSADSTAFMSPKGDVFEELTDSNMDSFNHQREPAYISLKERSTPVAGSQPTSETHARRGYSHEPVNTEDSVFLRTSSVLAPPQVVDKGDKRTPGGRKHTEPQVTTRENFHKWVIPRLDADEEIQKYLGSHQHAEQTMLWHDNLSTDNILVNVETGQLTGILDWDSVSCLPVYLACDMPALLHEGNHRPQEPQVEDYAVWIPDDNVDDDGRGHKDLDGNYAQAASSRSGNKSSTSTASPGNSQAKKRGRIGLEQNYWRAMREYELTHLRKVFMKEMIGRCPSWYQTWKQTKVYKDYEMAVQNCDNEHLIHHVEDWCDAIDAALEKGQEIKPPQVLHLQHMLYKGQNWEDWDDLDETIDELMRPFREKQQKIQQWQDDLDELDMAKKAISSTKGTRTRFLREKARHESAIEKARQSAAKAAQDVESFENLDEQGLDMEELTNLRRDARDRLAAARREIYRVQQKLPVAEARVTDAEDKWEAANARELAALERIHSSEWFQKYDRERTHTHETWKSLEKALYKEYGPDNTWWKHRLEPLG</sequence>
<protein>
    <submittedName>
        <fullName evidence="3">Uncharacterized protein</fullName>
    </submittedName>
</protein>
<feature type="compositionally biased region" description="Basic and acidic residues" evidence="2">
    <location>
        <begin position="648"/>
        <end position="662"/>
    </location>
</feature>
<evidence type="ECO:0000256" key="2">
    <source>
        <dbReference type="SAM" id="MobiDB-lite"/>
    </source>
</evidence>
<dbReference type="OrthoDB" id="2968323at2759"/>
<feature type="region of interest" description="Disordered" evidence="2">
    <location>
        <begin position="1"/>
        <end position="83"/>
    </location>
</feature>
<feature type="region of interest" description="Disordered" evidence="2">
    <location>
        <begin position="645"/>
        <end position="666"/>
    </location>
</feature>
<feature type="compositionally biased region" description="Polar residues" evidence="2">
    <location>
        <begin position="131"/>
        <end position="140"/>
    </location>
</feature>
<dbReference type="GeneID" id="19270312"/>
<dbReference type="InParanoid" id="W3XBG0"/>
<keyword evidence="1" id="KW-0175">Coiled coil</keyword>
<dbReference type="InterPro" id="IPR011009">
    <property type="entry name" value="Kinase-like_dom_sf"/>
</dbReference>
<feature type="coiled-coil region" evidence="1">
    <location>
        <begin position="925"/>
        <end position="1024"/>
    </location>
</feature>
<name>W3XBG0_PESFW</name>
<dbReference type="Gene3D" id="3.90.1200.10">
    <property type="match status" value="1"/>
</dbReference>
<feature type="compositionally biased region" description="Basic and acidic residues" evidence="2">
    <location>
        <begin position="769"/>
        <end position="778"/>
    </location>
</feature>
<gene>
    <name evidence="3" type="ORF">PFICI_05299</name>
</gene>
<evidence type="ECO:0000313" key="4">
    <source>
        <dbReference type="Proteomes" id="UP000030651"/>
    </source>
</evidence>
<organism evidence="3 4">
    <name type="scientific">Pestalotiopsis fici (strain W106-1 / CGMCC3.15140)</name>
    <dbReference type="NCBI Taxonomy" id="1229662"/>
    <lineage>
        <taxon>Eukaryota</taxon>
        <taxon>Fungi</taxon>
        <taxon>Dikarya</taxon>
        <taxon>Ascomycota</taxon>
        <taxon>Pezizomycotina</taxon>
        <taxon>Sordariomycetes</taxon>
        <taxon>Xylariomycetidae</taxon>
        <taxon>Amphisphaeriales</taxon>
        <taxon>Sporocadaceae</taxon>
        <taxon>Pestalotiopsis</taxon>
    </lineage>
</organism>
<dbReference type="RefSeq" id="XP_007832071.1">
    <property type="nucleotide sequence ID" value="XM_007833880.1"/>
</dbReference>
<dbReference type="HOGENOM" id="CLU_283432_0_0_1"/>
<dbReference type="InterPro" id="IPR051678">
    <property type="entry name" value="AGP_Transferase"/>
</dbReference>
<feature type="compositionally biased region" description="Low complexity" evidence="2">
    <location>
        <begin position="784"/>
        <end position="799"/>
    </location>
</feature>
<dbReference type="EMBL" id="KI912111">
    <property type="protein sequence ID" value="ETS83423.1"/>
    <property type="molecule type" value="Genomic_DNA"/>
</dbReference>
<accession>W3XBG0</accession>
<evidence type="ECO:0000256" key="1">
    <source>
        <dbReference type="SAM" id="Coils"/>
    </source>
</evidence>
<dbReference type="FunCoup" id="W3XBG0">
    <property type="interactions" value="14"/>
</dbReference>
<dbReference type="PANTHER" id="PTHR21310">
    <property type="entry name" value="AMINOGLYCOSIDE PHOSPHOTRANSFERASE-RELATED-RELATED"/>
    <property type="match status" value="1"/>
</dbReference>
<feature type="region of interest" description="Disordered" evidence="2">
    <location>
        <begin position="602"/>
        <end position="624"/>
    </location>
</feature>
<dbReference type="AlphaFoldDB" id="W3XBG0"/>
<dbReference type="eggNOG" id="ENOG502RXBQ">
    <property type="taxonomic scope" value="Eukaryota"/>
</dbReference>